<dbReference type="Pfam" id="PF13783">
    <property type="entry name" value="DUF4177"/>
    <property type="match status" value="1"/>
</dbReference>
<name>A0A4V6MEC2_PSEST</name>
<protein>
    <submittedName>
        <fullName evidence="1">Uncharacterized protein DUF4177</fullName>
    </submittedName>
</protein>
<gene>
    <name evidence="1" type="ORF">EV383_3759</name>
</gene>
<dbReference type="AlphaFoldDB" id="A0A4V6MEC2"/>
<proteinExistence type="predicted"/>
<dbReference type="RefSeq" id="WP_130291083.1">
    <property type="nucleotide sequence ID" value="NZ_SHKL01000001.1"/>
</dbReference>
<reference evidence="1 2" key="1">
    <citation type="submission" date="2019-02" db="EMBL/GenBank/DDBJ databases">
        <title>Sequencing the genomes of 1000 actinobacteria strains.</title>
        <authorList>
            <person name="Klenk H.-P."/>
        </authorList>
    </citation>
    <scope>NUCLEOTIDE SEQUENCE [LARGE SCALE GENOMIC DNA]</scope>
    <source>
        <strain evidence="1 2">DSM 45779</strain>
    </source>
</reference>
<comment type="caution">
    <text evidence="1">The sequence shown here is derived from an EMBL/GenBank/DDBJ whole genome shotgun (WGS) entry which is preliminary data.</text>
</comment>
<dbReference type="EMBL" id="SHKL01000001">
    <property type="protein sequence ID" value="RZT86860.1"/>
    <property type="molecule type" value="Genomic_DNA"/>
</dbReference>
<evidence type="ECO:0000313" key="2">
    <source>
        <dbReference type="Proteomes" id="UP000291591"/>
    </source>
</evidence>
<dbReference type="Proteomes" id="UP000291591">
    <property type="component" value="Unassembled WGS sequence"/>
</dbReference>
<dbReference type="InterPro" id="IPR025234">
    <property type="entry name" value="YjzH-like"/>
</dbReference>
<accession>A0A4V6MEC2</accession>
<dbReference type="OrthoDB" id="3577415at2"/>
<organism evidence="1 2">
    <name type="scientific">Pseudonocardia sediminis</name>
    <dbReference type="NCBI Taxonomy" id="1397368"/>
    <lineage>
        <taxon>Bacteria</taxon>
        <taxon>Bacillati</taxon>
        <taxon>Actinomycetota</taxon>
        <taxon>Actinomycetes</taxon>
        <taxon>Pseudonocardiales</taxon>
        <taxon>Pseudonocardiaceae</taxon>
        <taxon>Pseudonocardia</taxon>
    </lineage>
</organism>
<evidence type="ECO:0000313" key="1">
    <source>
        <dbReference type="EMBL" id="RZT86860.1"/>
    </source>
</evidence>
<sequence>MATTFEHKLMKYDQKWKGFDYGAIERDLVDLGAEGWEVVSTIVPSMGSGHTTEIAVLLKRTLA</sequence>
<keyword evidence="2" id="KW-1185">Reference proteome</keyword>